<dbReference type="RefSeq" id="WP_183570718.1">
    <property type="nucleotide sequence ID" value="NZ_JACHOP010000013.1"/>
</dbReference>
<gene>
    <name evidence="1" type="ORF">HNR00_003077</name>
</gene>
<sequence length="95" mass="10212">MAYHTTASQVVGSFDGAMQGMALGLGGALARDRAVRQADRAAANAIRARTARLVYDRVMAEEMATIRAQAVRAEADRRLRTQRLLALAAAQRARG</sequence>
<accession>A0A840ZN80</accession>
<organism evidence="1 2">
    <name type="scientific">Methylorubrum rhodinum</name>
    <dbReference type="NCBI Taxonomy" id="29428"/>
    <lineage>
        <taxon>Bacteria</taxon>
        <taxon>Pseudomonadati</taxon>
        <taxon>Pseudomonadota</taxon>
        <taxon>Alphaproteobacteria</taxon>
        <taxon>Hyphomicrobiales</taxon>
        <taxon>Methylobacteriaceae</taxon>
        <taxon>Methylorubrum</taxon>
    </lineage>
</organism>
<evidence type="ECO:0000313" key="2">
    <source>
        <dbReference type="Proteomes" id="UP000583454"/>
    </source>
</evidence>
<dbReference type="EMBL" id="JACHOP010000013">
    <property type="protein sequence ID" value="MBB5758357.1"/>
    <property type="molecule type" value="Genomic_DNA"/>
</dbReference>
<protein>
    <submittedName>
        <fullName evidence="1">Uncharacterized protein</fullName>
    </submittedName>
</protein>
<dbReference type="AlphaFoldDB" id="A0A840ZN80"/>
<evidence type="ECO:0000313" key="1">
    <source>
        <dbReference type="EMBL" id="MBB5758357.1"/>
    </source>
</evidence>
<dbReference type="Proteomes" id="UP000583454">
    <property type="component" value="Unassembled WGS sequence"/>
</dbReference>
<name>A0A840ZN80_9HYPH</name>
<comment type="caution">
    <text evidence="1">The sequence shown here is derived from an EMBL/GenBank/DDBJ whole genome shotgun (WGS) entry which is preliminary data.</text>
</comment>
<reference evidence="1 2" key="1">
    <citation type="submission" date="2020-08" db="EMBL/GenBank/DDBJ databases">
        <title>Genomic Encyclopedia of Type Strains, Phase IV (KMG-IV): sequencing the most valuable type-strain genomes for metagenomic binning, comparative biology and taxonomic classification.</title>
        <authorList>
            <person name="Goeker M."/>
        </authorList>
    </citation>
    <scope>NUCLEOTIDE SEQUENCE [LARGE SCALE GENOMIC DNA]</scope>
    <source>
        <strain evidence="1 2">DSM 2163</strain>
    </source>
</reference>
<keyword evidence="2" id="KW-1185">Reference proteome</keyword>
<proteinExistence type="predicted"/>